<comment type="subunit">
    <text evidence="4">Heteromultimer composed of HisG and HisZ subunits.</text>
</comment>
<protein>
    <recommendedName>
        <fullName evidence="5">ATP phosphoribosyltransferase regulatory subunit</fullName>
    </recommendedName>
</protein>
<evidence type="ECO:0000256" key="8">
    <source>
        <dbReference type="PIRSR" id="PIRSR001549-1"/>
    </source>
</evidence>
<dbReference type="HAMAP" id="MF_00125">
    <property type="entry name" value="HisZ"/>
    <property type="match status" value="1"/>
</dbReference>
<dbReference type="AlphaFoldDB" id="A0A934KKI5"/>
<evidence type="ECO:0000313" key="11">
    <source>
        <dbReference type="Proteomes" id="UP000614410"/>
    </source>
</evidence>
<dbReference type="GO" id="GO:0006427">
    <property type="term" value="P:histidyl-tRNA aminoacylation"/>
    <property type="evidence" value="ECO:0007669"/>
    <property type="project" value="TreeGrafter"/>
</dbReference>
<dbReference type="Gene3D" id="3.30.930.10">
    <property type="entry name" value="Bira Bifunctional Protein, Domain 2"/>
    <property type="match status" value="1"/>
</dbReference>
<dbReference type="NCBIfam" id="TIGR00443">
    <property type="entry name" value="hisZ_biosyn_reg"/>
    <property type="match status" value="1"/>
</dbReference>
<feature type="binding site" evidence="8">
    <location>
        <position position="126"/>
    </location>
    <ligand>
        <name>L-histidine</name>
        <dbReference type="ChEBI" id="CHEBI:57595"/>
    </ligand>
</feature>
<accession>A0A934KKI5</accession>
<dbReference type="Proteomes" id="UP000614410">
    <property type="component" value="Unassembled WGS sequence"/>
</dbReference>
<evidence type="ECO:0000256" key="5">
    <source>
        <dbReference type="ARBA" id="ARBA00020397"/>
    </source>
</evidence>
<feature type="binding site" evidence="8">
    <location>
        <position position="130"/>
    </location>
    <ligand>
        <name>L-histidine</name>
        <dbReference type="ChEBI" id="CHEBI:57595"/>
    </ligand>
</feature>
<dbReference type="InterPro" id="IPR045864">
    <property type="entry name" value="aa-tRNA-synth_II/BPL/LPL"/>
</dbReference>
<dbReference type="GO" id="GO:0004821">
    <property type="term" value="F:histidine-tRNA ligase activity"/>
    <property type="evidence" value="ECO:0007669"/>
    <property type="project" value="TreeGrafter"/>
</dbReference>
<dbReference type="GO" id="GO:0016757">
    <property type="term" value="F:glycosyltransferase activity"/>
    <property type="evidence" value="ECO:0007669"/>
    <property type="project" value="UniProtKB-KW"/>
</dbReference>
<comment type="similarity">
    <text evidence="3">Belongs to the class-II aminoacyl-tRNA synthetase family. HisZ subfamily.</text>
</comment>
<dbReference type="InterPro" id="IPR004517">
    <property type="entry name" value="HisZ"/>
</dbReference>
<reference evidence="10 11" key="1">
    <citation type="submission" date="2020-10" db="EMBL/GenBank/DDBJ databases">
        <title>Ca. Dormibacterota MAGs.</title>
        <authorList>
            <person name="Montgomery K."/>
        </authorList>
    </citation>
    <scope>NUCLEOTIDE SEQUENCE [LARGE SCALE GENOMIC DNA]</scope>
    <source>
        <strain evidence="10">Mitchell_Peninsula_5</strain>
    </source>
</reference>
<keyword evidence="10" id="KW-0328">Glycosyltransferase</keyword>
<dbReference type="InterPro" id="IPR004516">
    <property type="entry name" value="HisRS/HisZ"/>
</dbReference>
<evidence type="ECO:0000256" key="3">
    <source>
        <dbReference type="ARBA" id="ARBA00005539"/>
    </source>
</evidence>
<dbReference type="EMBL" id="JAEKNN010000016">
    <property type="protein sequence ID" value="MBJ7608463.1"/>
    <property type="molecule type" value="Genomic_DNA"/>
</dbReference>
<dbReference type="PANTHER" id="PTHR43707">
    <property type="entry name" value="HISTIDYL-TRNA SYNTHETASE"/>
    <property type="match status" value="1"/>
</dbReference>
<comment type="subcellular location">
    <subcellularLocation>
        <location evidence="1">Cytoplasm</location>
    </subcellularLocation>
</comment>
<dbReference type="InterPro" id="IPR041715">
    <property type="entry name" value="HisRS-like_core"/>
</dbReference>
<dbReference type="PANTHER" id="PTHR43707:SF1">
    <property type="entry name" value="HISTIDINE--TRNA LIGASE, MITOCHONDRIAL-RELATED"/>
    <property type="match status" value="1"/>
</dbReference>
<feature type="binding site" evidence="8">
    <location>
        <position position="112"/>
    </location>
    <ligand>
        <name>L-histidine</name>
        <dbReference type="ChEBI" id="CHEBI:57595"/>
    </ligand>
</feature>
<feature type="binding site" evidence="8">
    <location>
        <position position="271"/>
    </location>
    <ligand>
        <name>L-histidine</name>
        <dbReference type="ChEBI" id="CHEBI:57595"/>
    </ligand>
</feature>
<comment type="caution">
    <text evidence="10">The sequence shown here is derived from an EMBL/GenBank/DDBJ whole genome shotgun (WGS) entry which is preliminary data.</text>
</comment>
<sequence length="388" mass="40646">MSSSGAAARPGGFSDWLPGAAAARRALASDLLGAFEGAGFALVDTPMAEYVDTIDRGLGRDAEDQLFRFMDADGRLLALVGERTVSVARTVATHLRRGPFPMRLCYAGTVVRNRALLGGRRREAMQAGCELVGEADLAADAECIAVAIAALDAAGVPGIQVDVGHSDFLPGLLAGAGLDPSDQAAVAEALVARDLVAVEAALAGTSAGAAEHALLLRFPALRGGRELLDQARAGLQAARPLRALDQLAQLWELLRGRGLEERVQLDLGAVRDWTYYTGPTFELFSGDLGFPLGSGGRYDTLLGRFGLAQPSTGFVIHVDRCHDVIARRAESPAATTGPGLRIAVPTGALIAGACALLRDSGLAPDLLPESFERRLQLRAGDHEIISVR</sequence>
<evidence type="ECO:0000256" key="6">
    <source>
        <dbReference type="ARBA" id="ARBA00022490"/>
    </source>
</evidence>
<organism evidence="10 11">
    <name type="scientific">Candidatus Amunia macphersoniae</name>
    <dbReference type="NCBI Taxonomy" id="3127014"/>
    <lineage>
        <taxon>Bacteria</taxon>
        <taxon>Bacillati</taxon>
        <taxon>Candidatus Dormiibacterota</taxon>
        <taxon>Candidatus Dormibacteria</taxon>
        <taxon>Candidatus Aeolococcales</taxon>
        <taxon>Candidatus Aeolococcaceae</taxon>
        <taxon>Candidatus Amunia</taxon>
    </lineage>
</organism>
<feature type="non-terminal residue" evidence="10">
    <location>
        <position position="388"/>
    </location>
</feature>
<proteinExistence type="inferred from homology"/>
<comment type="function">
    <text evidence="7">Required for the first step of histidine biosynthesis. May allow the feedback regulation of ATP phosphoribosyltransferase activity by histidine.</text>
</comment>
<evidence type="ECO:0000313" key="10">
    <source>
        <dbReference type="EMBL" id="MBJ7608463.1"/>
    </source>
</evidence>
<dbReference type="GO" id="GO:0000105">
    <property type="term" value="P:L-histidine biosynthetic process"/>
    <property type="evidence" value="ECO:0007669"/>
    <property type="project" value="InterPro"/>
</dbReference>
<dbReference type="PIRSF" id="PIRSF001549">
    <property type="entry name" value="His-tRNA_synth"/>
    <property type="match status" value="1"/>
</dbReference>
<evidence type="ECO:0000256" key="2">
    <source>
        <dbReference type="ARBA" id="ARBA00004667"/>
    </source>
</evidence>
<keyword evidence="6" id="KW-0963">Cytoplasm</keyword>
<feature type="domain" description="Class II Histidinyl-tRNA synthetase (HisRS)-like catalytic core" evidence="9">
    <location>
        <begin position="12"/>
        <end position="320"/>
    </location>
</feature>
<evidence type="ECO:0000256" key="7">
    <source>
        <dbReference type="ARBA" id="ARBA00025246"/>
    </source>
</evidence>
<feature type="binding site" evidence="8">
    <location>
        <begin position="82"/>
        <end position="84"/>
    </location>
    <ligand>
        <name>L-histidine</name>
        <dbReference type="ChEBI" id="CHEBI:57595"/>
    </ligand>
</feature>
<dbReference type="SUPFAM" id="SSF55681">
    <property type="entry name" value="Class II aaRS and biotin synthetases"/>
    <property type="match status" value="1"/>
</dbReference>
<comment type="pathway">
    <text evidence="2">Amino-acid biosynthesis; L-histidine biosynthesis; L-histidine from 5-phospho-alpha-D-ribose 1-diphosphate: step 1/9.</text>
</comment>
<dbReference type="CDD" id="cd00773">
    <property type="entry name" value="HisRS-like_core"/>
    <property type="match status" value="1"/>
</dbReference>
<name>A0A934KKI5_9BACT</name>
<evidence type="ECO:0000256" key="1">
    <source>
        <dbReference type="ARBA" id="ARBA00004496"/>
    </source>
</evidence>
<dbReference type="Pfam" id="PF13393">
    <property type="entry name" value="tRNA-synt_His"/>
    <property type="match status" value="1"/>
</dbReference>
<gene>
    <name evidence="10" type="primary">hisZ</name>
    <name evidence="10" type="ORF">JF887_03395</name>
</gene>
<evidence type="ECO:0000256" key="4">
    <source>
        <dbReference type="ARBA" id="ARBA00011496"/>
    </source>
</evidence>
<evidence type="ECO:0000259" key="9">
    <source>
        <dbReference type="Pfam" id="PF13393"/>
    </source>
</evidence>
<dbReference type="GO" id="GO:0005737">
    <property type="term" value="C:cytoplasm"/>
    <property type="evidence" value="ECO:0007669"/>
    <property type="project" value="UniProtKB-SubCell"/>
</dbReference>
<keyword evidence="10" id="KW-0808">Transferase</keyword>
<feature type="binding site" evidence="8">
    <location>
        <begin position="275"/>
        <end position="276"/>
    </location>
    <ligand>
        <name>L-histidine</name>
        <dbReference type="ChEBI" id="CHEBI:57595"/>
    </ligand>
</feature>